<feature type="non-terminal residue" evidence="1">
    <location>
        <position position="76"/>
    </location>
</feature>
<gene>
    <name evidence="1" type="ORF">BDV30DRAFT_216349</name>
</gene>
<name>A0A5N6IUT0_9EURO</name>
<evidence type="ECO:0000313" key="2">
    <source>
        <dbReference type="Proteomes" id="UP000326289"/>
    </source>
</evidence>
<reference evidence="1 2" key="1">
    <citation type="submission" date="2019-04" db="EMBL/GenBank/DDBJ databases">
        <title>Fungal friends and foes A comparative genomics study of 23 Aspergillus species from section Flavi.</title>
        <authorList>
            <consortium name="DOE Joint Genome Institute"/>
            <person name="Kjaerbolling I."/>
            <person name="Vesth T.C."/>
            <person name="Frisvad J.C."/>
            <person name="Nybo J.L."/>
            <person name="Theobald S."/>
            <person name="Kildgaard S."/>
            <person name="Petersen T.I."/>
            <person name="Kuo A."/>
            <person name="Sato A."/>
            <person name="Lyhne E.K."/>
            <person name="Kogle M.E."/>
            <person name="Wiebenga A."/>
            <person name="Kun R.S."/>
            <person name="Lubbers R.J."/>
            <person name="Makela M.R."/>
            <person name="Barry K."/>
            <person name="Chovatia M."/>
            <person name="Clum A."/>
            <person name="Daum C."/>
            <person name="Haridas S."/>
            <person name="He G."/>
            <person name="LaButti K."/>
            <person name="Lipzen A."/>
            <person name="Mondo S."/>
            <person name="Pangilinan J."/>
            <person name="Riley R."/>
            <person name="Salamov A."/>
            <person name="Simmons B.A."/>
            <person name="Magnuson J.K."/>
            <person name="Henrissat B."/>
            <person name="Mortensen U.H."/>
            <person name="Larsen T.O."/>
            <person name="De vries R.P."/>
            <person name="Grigoriev I.V."/>
            <person name="Machida M."/>
            <person name="Baker S.E."/>
            <person name="Andersen M.R."/>
        </authorList>
    </citation>
    <scope>NUCLEOTIDE SEQUENCE [LARGE SCALE GENOMIC DNA]</scope>
    <source>
        <strain evidence="1 2">CBS 117635</strain>
    </source>
</reference>
<dbReference type="Proteomes" id="UP000326289">
    <property type="component" value="Unassembled WGS sequence"/>
</dbReference>
<dbReference type="AlphaFoldDB" id="A0A5N6IUT0"/>
<accession>A0A5N6IUT0</accession>
<evidence type="ECO:0000313" key="1">
    <source>
        <dbReference type="EMBL" id="KAB8269680.1"/>
    </source>
</evidence>
<keyword evidence="2" id="KW-1185">Reference proteome</keyword>
<organism evidence="1 2">
    <name type="scientific">Aspergillus minisclerotigenes</name>
    <dbReference type="NCBI Taxonomy" id="656917"/>
    <lineage>
        <taxon>Eukaryota</taxon>
        <taxon>Fungi</taxon>
        <taxon>Dikarya</taxon>
        <taxon>Ascomycota</taxon>
        <taxon>Pezizomycotina</taxon>
        <taxon>Eurotiomycetes</taxon>
        <taxon>Eurotiomycetidae</taxon>
        <taxon>Eurotiales</taxon>
        <taxon>Aspergillaceae</taxon>
        <taxon>Aspergillus</taxon>
        <taxon>Aspergillus subgen. Circumdati</taxon>
    </lineage>
</organism>
<sequence length="76" mass="8702">MSITRQFGTWAVLLYVTHSCTLGNYVNYGKGQYYLTFVVDSLPIQSFLLHPSFGPLSTLIWYCTLGTEMIWCNLQV</sequence>
<protein>
    <submittedName>
        <fullName evidence="1">Uncharacterized protein</fullName>
    </submittedName>
</protein>
<dbReference type="EMBL" id="ML732842">
    <property type="protein sequence ID" value="KAB8269680.1"/>
    <property type="molecule type" value="Genomic_DNA"/>
</dbReference>
<proteinExistence type="predicted"/>